<dbReference type="OrthoDB" id="684496at2759"/>
<dbReference type="PROSITE" id="PS50878">
    <property type="entry name" value="RT_POL"/>
    <property type="match status" value="1"/>
</dbReference>
<dbReference type="SUPFAM" id="SSF56219">
    <property type="entry name" value="DNase I-like"/>
    <property type="match status" value="1"/>
</dbReference>
<keyword evidence="2" id="KW-0695">RNA-directed DNA polymerase</keyword>
<name>A0A5B6VWD5_9ROSI</name>
<protein>
    <submittedName>
        <fullName evidence="2">Reverse transcriptase</fullName>
    </submittedName>
</protein>
<accession>A0A5B6VWD5</accession>
<dbReference type="PANTHER" id="PTHR31635">
    <property type="entry name" value="REVERSE TRANSCRIPTASE DOMAIN-CONTAINING PROTEIN-RELATED"/>
    <property type="match status" value="1"/>
</dbReference>
<feature type="domain" description="Reverse transcriptase" evidence="1">
    <location>
        <begin position="380"/>
        <end position="489"/>
    </location>
</feature>
<proteinExistence type="predicted"/>
<dbReference type="Pfam" id="PF00078">
    <property type="entry name" value="RVT_1"/>
    <property type="match status" value="1"/>
</dbReference>
<evidence type="ECO:0000313" key="3">
    <source>
        <dbReference type="Proteomes" id="UP000325315"/>
    </source>
</evidence>
<gene>
    <name evidence="2" type="ORF">EPI10_023663</name>
</gene>
<dbReference type="SUPFAM" id="SSF56672">
    <property type="entry name" value="DNA/RNA polymerases"/>
    <property type="match status" value="1"/>
</dbReference>
<keyword evidence="3" id="KW-1185">Reference proteome</keyword>
<dbReference type="InterPro" id="IPR043502">
    <property type="entry name" value="DNA/RNA_pol_sf"/>
</dbReference>
<dbReference type="Gene3D" id="3.60.10.10">
    <property type="entry name" value="Endonuclease/exonuclease/phosphatase"/>
    <property type="match status" value="1"/>
</dbReference>
<dbReference type="CDD" id="cd01650">
    <property type="entry name" value="RT_nLTR_like"/>
    <property type="match status" value="1"/>
</dbReference>
<organism evidence="2 3">
    <name type="scientific">Gossypium australe</name>
    <dbReference type="NCBI Taxonomy" id="47621"/>
    <lineage>
        <taxon>Eukaryota</taxon>
        <taxon>Viridiplantae</taxon>
        <taxon>Streptophyta</taxon>
        <taxon>Embryophyta</taxon>
        <taxon>Tracheophyta</taxon>
        <taxon>Spermatophyta</taxon>
        <taxon>Magnoliopsida</taxon>
        <taxon>eudicotyledons</taxon>
        <taxon>Gunneridae</taxon>
        <taxon>Pentapetalae</taxon>
        <taxon>rosids</taxon>
        <taxon>malvids</taxon>
        <taxon>Malvales</taxon>
        <taxon>Malvaceae</taxon>
        <taxon>Malvoideae</taxon>
        <taxon>Gossypium</taxon>
    </lineage>
</organism>
<evidence type="ECO:0000259" key="1">
    <source>
        <dbReference type="PROSITE" id="PS50878"/>
    </source>
</evidence>
<evidence type="ECO:0000313" key="2">
    <source>
        <dbReference type="EMBL" id="KAA3473268.1"/>
    </source>
</evidence>
<keyword evidence="2" id="KW-0548">Nucleotidyltransferase</keyword>
<comment type="caution">
    <text evidence="2">The sequence shown here is derived from an EMBL/GenBank/DDBJ whole genome shotgun (WGS) entry which is preliminary data.</text>
</comment>
<dbReference type="PANTHER" id="PTHR31635:SF196">
    <property type="entry name" value="REVERSE TRANSCRIPTASE DOMAIN-CONTAINING PROTEIN-RELATED"/>
    <property type="match status" value="1"/>
</dbReference>
<keyword evidence="2" id="KW-0808">Transferase</keyword>
<dbReference type="EMBL" id="SMMG02000005">
    <property type="protein sequence ID" value="KAA3473268.1"/>
    <property type="molecule type" value="Genomic_DNA"/>
</dbReference>
<reference evidence="3" key="1">
    <citation type="journal article" date="2019" name="Plant Biotechnol. J.">
        <title>Genome sequencing of the Australian wild diploid species Gossypium australe highlights disease resistance and delayed gland morphogenesis.</title>
        <authorList>
            <person name="Cai Y."/>
            <person name="Cai X."/>
            <person name="Wang Q."/>
            <person name="Wang P."/>
            <person name="Zhang Y."/>
            <person name="Cai C."/>
            <person name="Xu Y."/>
            <person name="Wang K."/>
            <person name="Zhou Z."/>
            <person name="Wang C."/>
            <person name="Geng S."/>
            <person name="Li B."/>
            <person name="Dong Q."/>
            <person name="Hou Y."/>
            <person name="Wang H."/>
            <person name="Ai P."/>
            <person name="Liu Z."/>
            <person name="Yi F."/>
            <person name="Sun M."/>
            <person name="An G."/>
            <person name="Cheng J."/>
            <person name="Zhang Y."/>
            <person name="Shi Q."/>
            <person name="Xie Y."/>
            <person name="Shi X."/>
            <person name="Chang Y."/>
            <person name="Huang F."/>
            <person name="Chen Y."/>
            <person name="Hong S."/>
            <person name="Mi L."/>
            <person name="Sun Q."/>
            <person name="Zhang L."/>
            <person name="Zhou B."/>
            <person name="Peng R."/>
            <person name="Zhang X."/>
            <person name="Liu F."/>
        </authorList>
    </citation>
    <scope>NUCLEOTIDE SEQUENCE [LARGE SCALE GENOMIC DNA]</scope>
    <source>
        <strain evidence="3">cv. PA1801</strain>
    </source>
</reference>
<dbReference type="GO" id="GO:0003964">
    <property type="term" value="F:RNA-directed DNA polymerase activity"/>
    <property type="evidence" value="ECO:0007669"/>
    <property type="project" value="UniProtKB-KW"/>
</dbReference>
<dbReference type="Proteomes" id="UP000325315">
    <property type="component" value="Unassembled WGS sequence"/>
</dbReference>
<dbReference type="InterPro" id="IPR000477">
    <property type="entry name" value="RT_dom"/>
</dbReference>
<dbReference type="InterPro" id="IPR036691">
    <property type="entry name" value="Endo/exonu/phosph_ase_sf"/>
</dbReference>
<dbReference type="AlphaFoldDB" id="A0A5B6VWD5"/>
<sequence length="489" mass="56961">MERVRTRCGFFNGIDVAAEGSRGGLSLGWNRGQLVNLKSFSKSHIDVEIQEEENPQWRFTGFYGSPEVRNKAETWDQLRQLGGTTGYLGWLEFTWERGRILERNIRERIDRGVATNSWLQNFLNYLLRHLPHSFSDHCPLLIEMEVERKGRISSRFRFESWWVLEETCEEEIRKLWEESSGPYLNHMRYLATRLKAWGKNYSSNTRVKYKELNDEEISEETLAEILEVKLHLNMEMDKEERYWKQCARVNWLQMGDKNTYFFHKSASQRRRINRIRRLQRTDGSVVTNEKEIEEIARKYFANLFESRGVGDVIHILSGVQPCISESMNQELLAPFTKTEIIEALKGMGPTKAAGFNGFPAIFYKKFWHILGRDTSDFCLEVLNNGISLDEINRTMVVLIPKIASPTNLKNFRPISLCTVIYKIITKSVANRLKKVLEVCIDNYQSAFVPGRLITDNVLLAYEVLHSLKNKRSGRKGLMALKLDMSKAYD</sequence>